<dbReference type="InterPro" id="IPR011252">
    <property type="entry name" value="Fibrogen-bd_dom1"/>
</dbReference>
<evidence type="ECO:0000256" key="8">
    <source>
        <dbReference type="SAM" id="Phobius"/>
    </source>
</evidence>
<feature type="domain" description="Fibrinogen-binding" evidence="10">
    <location>
        <begin position="198"/>
        <end position="328"/>
    </location>
</feature>
<dbReference type="Gene3D" id="2.60.40.1290">
    <property type="match status" value="1"/>
</dbReference>
<keyword evidence="8" id="KW-0812">Transmembrane</keyword>
<dbReference type="Pfam" id="PF17961">
    <property type="entry name" value="Big_8"/>
    <property type="match status" value="1"/>
</dbReference>
<proteinExistence type="predicted"/>
<dbReference type="NCBIfam" id="TIGR01167">
    <property type="entry name" value="LPXTG_anchor"/>
    <property type="match status" value="1"/>
</dbReference>
<feature type="domain" description="MucBP" evidence="9">
    <location>
        <begin position="363"/>
        <end position="430"/>
    </location>
</feature>
<keyword evidence="5" id="KW-0677">Repeat</keyword>
<sequence>MNTSSSAPASRRRVLAPAAGGQRLSVVGAVVAIVLAIAAGFLPAAAHAAEPESKVEVVDARLEAPEPLHPDQQEILRYSAQLRVKDDVKPGDTFTVAYSPHLNRYGTAAPGTSDNLTIERDGKPFLTESYDPESNVSTFTFGEAVDGLKDRNAQFEIPLFLDPAVVQKSGRTEVAVIVDEHQLLQKELDVDYLDYVDRSLSLKSHLYNVDPEAGTYTVNSVVNPYGQKITNAVLFGGPQPDRETSAVFGGDVDVKVYRIDDPKDVPDSVVTDDVSEFVDVTDQVKKNSSRGEGYEIHFPETIDTPYLVVYNGTFDPSSDVPLNTRHTFEGCHEFAGFDFMYWDNENAPFGGSGSGEGYMRTGDVTVEYVTVDGTVLEETSAVKTQAPVGEAYTTEQKTFEGYEFVKLADNSAPANGTVTEQAQHVIYVYKPIEPTPPTTPEEPGDSTPPTTPGNPGEPTPPTTPGEPTPPTTPGEPTEPSEPAEPSEPQKPEQPAEPMTPEQPQKPGAAQTPAPPAAPPAAAPAKPTASLANTGASVLWIAGLGALLVAAGALALRRRNF</sequence>
<accession>I7JWR3</accession>
<comment type="subcellular location">
    <subcellularLocation>
        <location evidence="1">Secreted</location>
        <location evidence="1">Cell wall</location>
        <topology evidence="1">Peptidoglycan-anchor</topology>
    </subcellularLocation>
</comment>
<dbReference type="InterPro" id="IPR011266">
    <property type="entry name" value="Adhesin_Fg-bd_dom_2"/>
</dbReference>
<evidence type="ECO:0000313" key="13">
    <source>
        <dbReference type="Proteomes" id="UP000011016"/>
    </source>
</evidence>
<dbReference type="InterPro" id="IPR006311">
    <property type="entry name" value="TAT_signal"/>
</dbReference>
<evidence type="ECO:0000256" key="6">
    <source>
        <dbReference type="ARBA" id="ARBA00023088"/>
    </source>
</evidence>
<dbReference type="Gene3D" id="2.60.40.1280">
    <property type="match status" value="1"/>
</dbReference>
<reference evidence="12 13" key="1">
    <citation type="journal article" date="2012" name="J. Bacteriol.">
        <title>Draft Genome Sequence of Turicella otitidis ATCC 51513, Isolated from Middle Ear Fluid from a Child with Otitis Media.</title>
        <authorList>
            <person name="Brinkrolf K."/>
            <person name="Schneider J."/>
            <person name="Knecht M."/>
            <person name="Ruckert C."/>
            <person name="Tauch A."/>
        </authorList>
    </citation>
    <scope>NUCLEOTIDE SEQUENCE [LARGE SCALE GENOMIC DNA]</scope>
    <source>
        <strain evidence="12 13">ATCC 51513</strain>
    </source>
</reference>
<evidence type="ECO:0000313" key="12">
    <source>
        <dbReference type="EMBL" id="CCI84041.1"/>
    </source>
</evidence>
<comment type="caution">
    <text evidence="12">The sequence shown here is derived from an EMBL/GenBank/DDBJ whole genome shotgun (WGS) entry which is preliminary data.</text>
</comment>
<evidence type="ECO:0000256" key="5">
    <source>
        <dbReference type="ARBA" id="ARBA00022737"/>
    </source>
</evidence>
<keyword evidence="6" id="KW-0572">Peptidoglycan-anchor</keyword>
<evidence type="ECO:0000259" key="11">
    <source>
        <dbReference type="Pfam" id="PF17961"/>
    </source>
</evidence>
<evidence type="ECO:0000256" key="2">
    <source>
        <dbReference type="ARBA" id="ARBA00022512"/>
    </source>
</evidence>
<keyword evidence="8" id="KW-1133">Transmembrane helix</keyword>
<dbReference type="InterPro" id="IPR041171">
    <property type="entry name" value="SDR_Ig"/>
</dbReference>
<keyword evidence="8" id="KW-0472">Membrane</keyword>
<dbReference type="PROSITE" id="PS51318">
    <property type="entry name" value="TAT"/>
    <property type="match status" value="1"/>
</dbReference>
<feature type="domain" description="SDR-like Ig" evidence="11">
    <location>
        <begin position="69"/>
        <end position="170"/>
    </location>
</feature>
<name>I7JWR3_9CORY</name>
<organism evidence="12 13">
    <name type="scientific">Corynebacterium otitidis ATCC 51513</name>
    <dbReference type="NCBI Taxonomy" id="883169"/>
    <lineage>
        <taxon>Bacteria</taxon>
        <taxon>Bacillati</taxon>
        <taxon>Actinomycetota</taxon>
        <taxon>Actinomycetes</taxon>
        <taxon>Mycobacteriales</taxon>
        <taxon>Corynebacteriaceae</taxon>
        <taxon>Corynebacterium</taxon>
    </lineage>
</organism>
<dbReference type="EMBL" id="CAJZ01000194">
    <property type="protein sequence ID" value="CCI84041.1"/>
    <property type="molecule type" value="Genomic_DNA"/>
</dbReference>
<dbReference type="Pfam" id="PF10425">
    <property type="entry name" value="SdrG_C_C"/>
    <property type="match status" value="1"/>
</dbReference>
<evidence type="ECO:0000259" key="10">
    <source>
        <dbReference type="Pfam" id="PF10425"/>
    </source>
</evidence>
<dbReference type="Gene3D" id="3.10.20.320">
    <property type="entry name" value="Putative peptidoglycan bound protein (lpxtg motif)"/>
    <property type="match status" value="1"/>
</dbReference>
<evidence type="ECO:0000256" key="4">
    <source>
        <dbReference type="ARBA" id="ARBA00022729"/>
    </source>
</evidence>
<evidence type="ECO:0000256" key="3">
    <source>
        <dbReference type="ARBA" id="ARBA00022525"/>
    </source>
</evidence>
<keyword evidence="3" id="KW-0964">Secreted</keyword>
<keyword evidence="4" id="KW-0732">Signal</keyword>
<feature type="transmembrane region" description="Helical" evidence="8">
    <location>
        <begin position="536"/>
        <end position="555"/>
    </location>
</feature>
<dbReference type="RefSeq" id="WP_004601997.1">
    <property type="nucleotide sequence ID" value="NZ_HF541868.1"/>
</dbReference>
<dbReference type="Proteomes" id="UP000011016">
    <property type="component" value="Unassembled WGS sequence"/>
</dbReference>
<dbReference type="InterPro" id="IPR008966">
    <property type="entry name" value="Adhesion_dom_sf"/>
</dbReference>
<evidence type="ECO:0000259" key="9">
    <source>
        <dbReference type="Pfam" id="PF06458"/>
    </source>
</evidence>
<dbReference type="InterPro" id="IPR009459">
    <property type="entry name" value="MucBP_dom"/>
</dbReference>
<gene>
    <name evidence="12" type="primary">mbp2</name>
    <name evidence="12" type="ORF">BN46_1319</name>
</gene>
<evidence type="ECO:0000256" key="7">
    <source>
        <dbReference type="SAM" id="MobiDB-lite"/>
    </source>
</evidence>
<dbReference type="SUPFAM" id="SSF49401">
    <property type="entry name" value="Bacterial adhesins"/>
    <property type="match status" value="2"/>
</dbReference>
<feature type="compositionally biased region" description="Pro residues" evidence="7">
    <location>
        <begin position="512"/>
        <end position="521"/>
    </location>
</feature>
<evidence type="ECO:0000256" key="1">
    <source>
        <dbReference type="ARBA" id="ARBA00004168"/>
    </source>
</evidence>
<keyword evidence="2" id="KW-0134">Cell wall</keyword>
<protein>
    <submittedName>
        <fullName evidence="12">Clumping factor A</fullName>
    </submittedName>
</protein>
<dbReference type="GO" id="GO:0007155">
    <property type="term" value="P:cell adhesion"/>
    <property type="evidence" value="ECO:0007669"/>
    <property type="project" value="InterPro"/>
</dbReference>
<feature type="compositionally biased region" description="Pro residues" evidence="7">
    <location>
        <begin position="449"/>
        <end position="473"/>
    </location>
</feature>
<dbReference type="AlphaFoldDB" id="I7JWR3"/>
<feature type="region of interest" description="Disordered" evidence="7">
    <location>
        <begin position="431"/>
        <end position="527"/>
    </location>
</feature>
<dbReference type="Pfam" id="PF06458">
    <property type="entry name" value="MucBP"/>
    <property type="match status" value="1"/>
</dbReference>